<evidence type="ECO:0000256" key="5">
    <source>
        <dbReference type="ARBA" id="ARBA00022747"/>
    </source>
</evidence>
<evidence type="ECO:0000256" key="4">
    <source>
        <dbReference type="ARBA" id="ARBA00022691"/>
    </source>
</evidence>
<dbReference type="EnsemblBacteria" id="ABY36120">
    <property type="protein sequence ID" value="ABY36120"/>
    <property type="gene ID" value="Caur_2921"/>
</dbReference>
<dbReference type="PROSITE" id="PS00095">
    <property type="entry name" value="C5_MTASE_2"/>
    <property type="match status" value="1"/>
</dbReference>
<dbReference type="InterPro" id="IPR050750">
    <property type="entry name" value="C5-MTase"/>
</dbReference>
<dbReference type="RefSeq" id="WP_012258773.1">
    <property type="nucleotide sequence ID" value="NC_010175.1"/>
</dbReference>
<dbReference type="STRING" id="324602.Caur_2921"/>
<proteinExistence type="inferred from homology"/>
<dbReference type="PANTHER" id="PTHR46098">
    <property type="entry name" value="TRNA (CYTOSINE(38)-C(5))-METHYLTRANSFERASE"/>
    <property type="match status" value="1"/>
</dbReference>
<dbReference type="PATRIC" id="fig|324602.8.peg.3291"/>
<evidence type="ECO:0000256" key="3">
    <source>
        <dbReference type="ARBA" id="ARBA00022679"/>
    </source>
</evidence>
<feature type="active site" evidence="6">
    <location>
        <position position="82"/>
    </location>
</feature>
<evidence type="ECO:0000256" key="6">
    <source>
        <dbReference type="PROSITE-ProRule" id="PRU01016"/>
    </source>
</evidence>
<evidence type="ECO:0000313" key="7">
    <source>
        <dbReference type="EMBL" id="ABY36120.1"/>
    </source>
</evidence>
<comment type="similarity">
    <text evidence="6">Belongs to the class I-like SAM-binding methyltransferase superfamily. C5-methyltransferase family.</text>
</comment>
<reference evidence="8" key="1">
    <citation type="journal article" date="2011" name="BMC Genomics">
        <title>Complete genome sequence of the filamentous anoxygenic phototrophic bacterium Chloroflexus aurantiacus.</title>
        <authorList>
            <person name="Tang K.H."/>
            <person name="Barry K."/>
            <person name="Chertkov O."/>
            <person name="Dalin E."/>
            <person name="Han C.S."/>
            <person name="Hauser L.J."/>
            <person name="Honchak B.M."/>
            <person name="Karbach L.E."/>
            <person name="Land M.L."/>
            <person name="Lapidus A."/>
            <person name="Larimer F.W."/>
            <person name="Mikhailova N."/>
            <person name="Pitluck S."/>
            <person name="Pierson B.K."/>
            <person name="Blankenship R.E."/>
        </authorList>
    </citation>
    <scope>NUCLEOTIDE SEQUENCE [LARGE SCALE GENOMIC DNA]</scope>
    <source>
        <strain evidence="8">ATCC 29366 / DSM 635 / J-10-fl</strain>
    </source>
</reference>
<keyword evidence="4 6" id="KW-0949">S-adenosyl-L-methionine</keyword>
<dbReference type="GO" id="GO:0003886">
    <property type="term" value="F:DNA (cytosine-5-)-methyltransferase activity"/>
    <property type="evidence" value="ECO:0007669"/>
    <property type="project" value="UniProtKB-EC"/>
</dbReference>
<keyword evidence="3 6" id="KW-0808">Transferase</keyword>
<dbReference type="GO" id="GO:0032259">
    <property type="term" value="P:methylation"/>
    <property type="evidence" value="ECO:0007669"/>
    <property type="project" value="UniProtKB-KW"/>
</dbReference>
<dbReference type="InterPro" id="IPR031303">
    <property type="entry name" value="C5_meth_CS"/>
</dbReference>
<dbReference type="HOGENOM" id="CLU_075548_0_0_0"/>
<dbReference type="PANTHER" id="PTHR46098:SF1">
    <property type="entry name" value="TRNA (CYTOSINE(38)-C(5))-METHYLTRANSFERASE"/>
    <property type="match status" value="1"/>
</dbReference>
<evidence type="ECO:0000313" key="8">
    <source>
        <dbReference type="Proteomes" id="UP000002008"/>
    </source>
</evidence>
<dbReference type="EC" id="2.1.1.37" evidence="1"/>
<gene>
    <name evidence="7" type="ordered locus">Caur_2921</name>
</gene>
<organism evidence="7 8">
    <name type="scientific">Chloroflexus aurantiacus (strain ATCC 29366 / DSM 635 / J-10-fl)</name>
    <dbReference type="NCBI Taxonomy" id="324602"/>
    <lineage>
        <taxon>Bacteria</taxon>
        <taxon>Bacillati</taxon>
        <taxon>Chloroflexota</taxon>
        <taxon>Chloroflexia</taxon>
        <taxon>Chloroflexales</taxon>
        <taxon>Chloroflexineae</taxon>
        <taxon>Chloroflexaceae</taxon>
        <taxon>Chloroflexus</taxon>
    </lineage>
</organism>
<dbReference type="Proteomes" id="UP000002008">
    <property type="component" value="Chromosome"/>
</dbReference>
<dbReference type="REBASE" id="16884">
    <property type="entry name" value="M.CauJORF2921P"/>
</dbReference>
<evidence type="ECO:0000256" key="2">
    <source>
        <dbReference type="ARBA" id="ARBA00022603"/>
    </source>
</evidence>
<dbReference type="KEGG" id="cau:Caur_2921"/>
<keyword evidence="8" id="KW-1185">Reference proteome</keyword>
<protein>
    <recommendedName>
        <fullName evidence="1">DNA (cytosine-5-)-methyltransferase</fullName>
        <ecNumber evidence="1">2.1.1.37</ecNumber>
    </recommendedName>
</protein>
<dbReference type="GO" id="GO:0009307">
    <property type="term" value="P:DNA restriction-modification system"/>
    <property type="evidence" value="ECO:0007669"/>
    <property type="project" value="UniProtKB-KW"/>
</dbReference>
<evidence type="ECO:0000256" key="1">
    <source>
        <dbReference type="ARBA" id="ARBA00011975"/>
    </source>
</evidence>
<dbReference type="Pfam" id="PF00145">
    <property type="entry name" value="DNA_methylase"/>
    <property type="match status" value="1"/>
</dbReference>
<dbReference type="SUPFAM" id="SSF53335">
    <property type="entry name" value="S-adenosyl-L-methionine-dependent methyltransferases"/>
    <property type="match status" value="1"/>
</dbReference>
<sequence length="322" mass="36474">MNTIRAIDLFCGIGGNSCGARAAGIDIAAGFDKWALAGQVFQDNFPEARFYNVDLAILSRRQIHHFHETIGHVDLILASPECTSHSVARGASPKDKASLRLSWNVWRFAEVFQPRWVVVENVPAFRLWEHYRHFLEIMQRSGYRVLEQMLVASAFGVPQRRRRLYLLFDRDREPRAVVPCRYEPLPASYAINLNGSYRYTPLVTANRAARTLVRAQNAIDVLGRDTPFLLVYYGSDKAGGWQSLDTPLRTITTLDRFALVRPDGRGGHEMRMLQPPELKKAMGFPPEFVINHGNRREQIKMLGNAVCPPVMQAIVQTLIADT</sequence>
<dbReference type="AlphaFoldDB" id="A9WFD6"/>
<dbReference type="InterPro" id="IPR029063">
    <property type="entry name" value="SAM-dependent_MTases_sf"/>
</dbReference>
<dbReference type="PROSITE" id="PS51679">
    <property type="entry name" value="SAM_MT_C5"/>
    <property type="match status" value="1"/>
</dbReference>
<keyword evidence="5" id="KW-0680">Restriction system</keyword>
<accession>A9WFD6</accession>
<dbReference type="PRINTS" id="PR00105">
    <property type="entry name" value="C5METTRFRASE"/>
</dbReference>
<dbReference type="eggNOG" id="COG0270">
    <property type="taxonomic scope" value="Bacteria"/>
</dbReference>
<dbReference type="EMBL" id="CP000909">
    <property type="protein sequence ID" value="ABY36120.1"/>
    <property type="molecule type" value="Genomic_DNA"/>
</dbReference>
<dbReference type="InParanoid" id="A9WFD6"/>
<dbReference type="Gene3D" id="3.90.120.10">
    <property type="entry name" value="DNA Methylase, subunit A, domain 2"/>
    <property type="match status" value="1"/>
</dbReference>
<name>A9WFD6_CHLAA</name>
<dbReference type="Gene3D" id="3.40.50.150">
    <property type="entry name" value="Vaccinia Virus protein VP39"/>
    <property type="match status" value="1"/>
</dbReference>
<dbReference type="InterPro" id="IPR001525">
    <property type="entry name" value="C5_MeTfrase"/>
</dbReference>
<keyword evidence="2 6" id="KW-0489">Methyltransferase</keyword>